<keyword evidence="8" id="KW-1003">Cell membrane</keyword>
<gene>
    <name evidence="20" type="ORF">SAMN02745977_01868</name>
</gene>
<evidence type="ECO:0000256" key="11">
    <source>
        <dbReference type="ARBA" id="ARBA00022692"/>
    </source>
</evidence>
<comment type="subcellular location">
    <subcellularLocation>
        <location evidence="2">Cell membrane</location>
        <topology evidence="2">Multi-pass membrane protein</topology>
    </subcellularLocation>
</comment>
<evidence type="ECO:0000256" key="4">
    <source>
        <dbReference type="ARBA" id="ARBA00005189"/>
    </source>
</evidence>
<feature type="transmembrane region" description="Helical" evidence="19">
    <location>
        <begin position="53"/>
        <end position="74"/>
    </location>
</feature>
<keyword evidence="16" id="KW-0594">Phospholipid biosynthesis</keyword>
<accession>A0A1H8IVB3</accession>
<dbReference type="GO" id="GO:0004605">
    <property type="term" value="F:phosphatidate cytidylyltransferase activity"/>
    <property type="evidence" value="ECO:0007669"/>
    <property type="project" value="UniProtKB-EC"/>
</dbReference>
<evidence type="ECO:0000256" key="18">
    <source>
        <dbReference type="RuleBase" id="RU003938"/>
    </source>
</evidence>
<comment type="pathway">
    <text evidence="4">Lipid metabolism.</text>
</comment>
<dbReference type="EC" id="2.7.7.41" evidence="6 18"/>
<evidence type="ECO:0000313" key="21">
    <source>
        <dbReference type="Proteomes" id="UP000199531"/>
    </source>
</evidence>
<dbReference type="PROSITE" id="PS01315">
    <property type="entry name" value="CDS"/>
    <property type="match status" value="1"/>
</dbReference>
<proteinExistence type="inferred from homology"/>
<dbReference type="GO" id="GO:0016024">
    <property type="term" value="P:CDP-diacylglycerol biosynthetic process"/>
    <property type="evidence" value="ECO:0007669"/>
    <property type="project" value="UniProtKB-UniPathway"/>
</dbReference>
<dbReference type="RefSeq" id="WP_091817042.1">
    <property type="nucleotide sequence ID" value="NZ_FOCW01000005.1"/>
</dbReference>
<reference evidence="20 21" key="1">
    <citation type="submission" date="2016-10" db="EMBL/GenBank/DDBJ databases">
        <authorList>
            <person name="de Groot N.N."/>
        </authorList>
    </citation>
    <scope>NUCLEOTIDE SEQUENCE [LARGE SCALE GENOMIC DNA]</scope>
    <source>
        <strain evidence="20 21">DSM 15123</strain>
    </source>
</reference>
<feature type="transmembrane region" description="Helical" evidence="19">
    <location>
        <begin position="179"/>
        <end position="199"/>
    </location>
</feature>
<name>A0A1H8IVB3_9BURK</name>
<evidence type="ECO:0000256" key="15">
    <source>
        <dbReference type="ARBA" id="ARBA00023136"/>
    </source>
</evidence>
<keyword evidence="17" id="KW-1208">Phospholipid metabolism</keyword>
<dbReference type="OrthoDB" id="9799199at2"/>
<evidence type="ECO:0000256" key="13">
    <source>
        <dbReference type="ARBA" id="ARBA00022989"/>
    </source>
</evidence>
<dbReference type="GO" id="GO:0005886">
    <property type="term" value="C:plasma membrane"/>
    <property type="evidence" value="ECO:0007669"/>
    <property type="project" value="UniProtKB-SubCell"/>
</dbReference>
<keyword evidence="10 18" id="KW-0808">Transferase</keyword>
<keyword evidence="12 18" id="KW-0548">Nucleotidyltransferase</keyword>
<evidence type="ECO:0000256" key="5">
    <source>
        <dbReference type="ARBA" id="ARBA00010185"/>
    </source>
</evidence>
<feature type="transmembrane region" description="Helical" evidence="19">
    <location>
        <begin position="80"/>
        <end position="100"/>
    </location>
</feature>
<evidence type="ECO:0000256" key="1">
    <source>
        <dbReference type="ARBA" id="ARBA00001698"/>
    </source>
</evidence>
<dbReference type="Pfam" id="PF01148">
    <property type="entry name" value="CTP_transf_1"/>
    <property type="match status" value="1"/>
</dbReference>
<keyword evidence="15 19" id="KW-0472">Membrane</keyword>
<feature type="transmembrane region" description="Helical" evidence="19">
    <location>
        <begin position="28"/>
        <end position="46"/>
    </location>
</feature>
<feature type="transmembrane region" description="Helical" evidence="19">
    <location>
        <begin position="211"/>
        <end position="233"/>
    </location>
</feature>
<dbReference type="InterPro" id="IPR000374">
    <property type="entry name" value="PC_trans"/>
</dbReference>
<keyword evidence="14" id="KW-0443">Lipid metabolism</keyword>
<keyword evidence="9" id="KW-0444">Lipid biosynthesis</keyword>
<evidence type="ECO:0000256" key="14">
    <source>
        <dbReference type="ARBA" id="ARBA00023098"/>
    </source>
</evidence>
<evidence type="ECO:0000256" key="10">
    <source>
        <dbReference type="ARBA" id="ARBA00022679"/>
    </source>
</evidence>
<comment type="pathway">
    <text evidence="3 18">Phospholipid metabolism; CDP-diacylglycerol biosynthesis; CDP-diacylglycerol from sn-glycerol 3-phosphate: step 3/3.</text>
</comment>
<evidence type="ECO:0000256" key="2">
    <source>
        <dbReference type="ARBA" id="ARBA00004651"/>
    </source>
</evidence>
<dbReference type="AlphaFoldDB" id="A0A1H8IVB3"/>
<keyword evidence="13 19" id="KW-1133">Transmembrane helix</keyword>
<keyword evidence="11 18" id="KW-0812">Transmembrane</keyword>
<evidence type="ECO:0000256" key="8">
    <source>
        <dbReference type="ARBA" id="ARBA00022475"/>
    </source>
</evidence>
<dbReference type="STRING" id="1121117.SAMN02745977_01868"/>
<protein>
    <recommendedName>
        <fullName evidence="7 18">Phosphatidate cytidylyltransferase</fullName>
        <ecNumber evidence="6 18">2.7.7.41</ecNumber>
    </recommendedName>
</protein>
<comment type="catalytic activity">
    <reaction evidence="1 18">
        <text>a 1,2-diacyl-sn-glycero-3-phosphate + CTP + H(+) = a CDP-1,2-diacyl-sn-glycerol + diphosphate</text>
        <dbReference type="Rhea" id="RHEA:16229"/>
        <dbReference type="ChEBI" id="CHEBI:15378"/>
        <dbReference type="ChEBI" id="CHEBI:33019"/>
        <dbReference type="ChEBI" id="CHEBI:37563"/>
        <dbReference type="ChEBI" id="CHEBI:58332"/>
        <dbReference type="ChEBI" id="CHEBI:58608"/>
        <dbReference type="EC" id="2.7.7.41"/>
    </reaction>
</comment>
<evidence type="ECO:0000256" key="12">
    <source>
        <dbReference type="ARBA" id="ARBA00022695"/>
    </source>
</evidence>
<keyword evidence="21" id="KW-1185">Reference proteome</keyword>
<evidence type="ECO:0000256" key="17">
    <source>
        <dbReference type="ARBA" id="ARBA00023264"/>
    </source>
</evidence>
<dbReference type="EMBL" id="FOCW01000005">
    <property type="protein sequence ID" value="SEN72524.1"/>
    <property type="molecule type" value="Genomic_DNA"/>
</dbReference>
<comment type="similarity">
    <text evidence="5 18">Belongs to the CDS family.</text>
</comment>
<organism evidence="20 21">
    <name type="scientific">Brachymonas denitrificans DSM 15123</name>
    <dbReference type="NCBI Taxonomy" id="1121117"/>
    <lineage>
        <taxon>Bacteria</taxon>
        <taxon>Pseudomonadati</taxon>
        <taxon>Pseudomonadota</taxon>
        <taxon>Betaproteobacteria</taxon>
        <taxon>Burkholderiales</taxon>
        <taxon>Comamonadaceae</taxon>
        <taxon>Brachymonas</taxon>
    </lineage>
</organism>
<evidence type="ECO:0000256" key="6">
    <source>
        <dbReference type="ARBA" id="ARBA00012487"/>
    </source>
</evidence>
<evidence type="ECO:0000256" key="7">
    <source>
        <dbReference type="ARBA" id="ARBA00019373"/>
    </source>
</evidence>
<dbReference type="PANTHER" id="PTHR46382:SF1">
    <property type="entry name" value="PHOSPHATIDATE CYTIDYLYLTRANSFERASE"/>
    <property type="match status" value="1"/>
</dbReference>
<evidence type="ECO:0000256" key="19">
    <source>
        <dbReference type="SAM" id="Phobius"/>
    </source>
</evidence>
<dbReference type="PANTHER" id="PTHR46382">
    <property type="entry name" value="PHOSPHATIDATE CYTIDYLYLTRANSFERASE"/>
    <property type="match status" value="1"/>
</dbReference>
<feature type="transmembrane region" description="Helical" evidence="19">
    <location>
        <begin position="139"/>
        <end position="159"/>
    </location>
</feature>
<dbReference type="UniPathway" id="UPA00557">
    <property type="reaction ID" value="UER00614"/>
</dbReference>
<evidence type="ECO:0000256" key="16">
    <source>
        <dbReference type="ARBA" id="ARBA00023209"/>
    </source>
</evidence>
<evidence type="ECO:0000256" key="3">
    <source>
        <dbReference type="ARBA" id="ARBA00005119"/>
    </source>
</evidence>
<evidence type="ECO:0000256" key="9">
    <source>
        <dbReference type="ARBA" id="ARBA00022516"/>
    </source>
</evidence>
<sequence length="278" mass="29191">MLRQRVITAVLLLLVLLAALFAPVESAFGLLMAVIMAAAAWEWARLSGCQSGMCWASAALAAGACALMTSWGWHATASDGVRIFVSLASLAWLGLAPWLLRAGVPVWQRIPSPVRLVMGLFVLCAAWLAAVQLHGRFGVWYLLSVLALAWAADISAYFAGRAFGKRKLAPSISPGKSWAGVYGGVAGALLLALICSQLSVSNFHADIAARAGIPVLLLVVAALTAMSVVGDLVESLMKRSMGLKDSSQLLPGHGGVLDRIDALLPVLPLALTVTLWLA</sequence>
<feature type="transmembrane region" description="Helical" evidence="19">
    <location>
        <begin position="112"/>
        <end position="133"/>
    </location>
</feature>
<evidence type="ECO:0000313" key="20">
    <source>
        <dbReference type="EMBL" id="SEN72524.1"/>
    </source>
</evidence>
<dbReference type="Proteomes" id="UP000199531">
    <property type="component" value="Unassembled WGS sequence"/>
</dbReference>